<keyword evidence="12" id="KW-1185">Reference proteome</keyword>
<dbReference type="InterPro" id="IPR001240">
    <property type="entry name" value="PRAI_dom"/>
</dbReference>
<name>A0ABT5EA44_9BACT</name>
<dbReference type="Proteomes" id="UP001221686">
    <property type="component" value="Unassembled WGS sequence"/>
</dbReference>
<dbReference type="SUPFAM" id="SSF51366">
    <property type="entry name" value="Ribulose-phoshate binding barrel"/>
    <property type="match status" value="1"/>
</dbReference>
<accession>A0ABT5EA44</accession>
<dbReference type="EC" id="5.3.1.24" evidence="3 9"/>
<reference evidence="11 12" key="1">
    <citation type="submission" date="2022-11" db="EMBL/GenBank/DDBJ databases">
        <title>Minimal conservation of predation-associated metabolite biosynthetic gene clusters underscores biosynthetic potential of Myxococcota including descriptions for ten novel species: Archangium lansinium sp. nov., Myxococcus landrumus sp. nov., Nannocystis bai.</title>
        <authorList>
            <person name="Ahearne A."/>
            <person name="Stevens C."/>
            <person name="Dowd S."/>
        </authorList>
    </citation>
    <scope>NUCLEOTIDE SEQUENCE [LARGE SCALE GENOMIC DNA]</scope>
    <source>
        <strain evidence="11 12">BB15-2</strain>
    </source>
</reference>
<organism evidence="11 12">
    <name type="scientific">Nannocystis bainbridge</name>
    <dbReference type="NCBI Taxonomy" id="2995303"/>
    <lineage>
        <taxon>Bacteria</taxon>
        <taxon>Pseudomonadati</taxon>
        <taxon>Myxococcota</taxon>
        <taxon>Polyangia</taxon>
        <taxon>Nannocystales</taxon>
        <taxon>Nannocystaceae</taxon>
        <taxon>Nannocystis</taxon>
    </lineage>
</organism>
<evidence type="ECO:0000256" key="7">
    <source>
        <dbReference type="ARBA" id="ARBA00023141"/>
    </source>
</evidence>
<protein>
    <recommendedName>
        <fullName evidence="4 9">N-(5'-phosphoribosyl)anthranilate isomerase</fullName>
        <shortName evidence="9">PRAI</shortName>
        <ecNumber evidence="3 9">5.3.1.24</ecNumber>
    </recommendedName>
</protein>
<dbReference type="GO" id="GO:0016853">
    <property type="term" value="F:isomerase activity"/>
    <property type="evidence" value="ECO:0007669"/>
    <property type="project" value="UniProtKB-KW"/>
</dbReference>
<comment type="pathway">
    <text evidence="2 9">Amino-acid biosynthesis; L-tryptophan biosynthesis; L-tryptophan from chorismate: step 3/5.</text>
</comment>
<dbReference type="PANTHER" id="PTHR42894:SF1">
    <property type="entry name" value="N-(5'-PHOSPHORIBOSYL)ANTHRANILATE ISOMERASE"/>
    <property type="match status" value="1"/>
</dbReference>
<evidence type="ECO:0000256" key="6">
    <source>
        <dbReference type="ARBA" id="ARBA00022822"/>
    </source>
</evidence>
<evidence type="ECO:0000259" key="10">
    <source>
        <dbReference type="Pfam" id="PF00697"/>
    </source>
</evidence>
<comment type="caution">
    <text evidence="11">The sequence shown here is derived from an EMBL/GenBank/DDBJ whole genome shotgun (WGS) entry which is preliminary data.</text>
</comment>
<dbReference type="RefSeq" id="WP_272091258.1">
    <property type="nucleotide sequence ID" value="NZ_JAQNDL010000004.1"/>
</dbReference>
<keyword evidence="5 9" id="KW-0028">Amino-acid biosynthesis</keyword>
<evidence type="ECO:0000313" key="12">
    <source>
        <dbReference type="Proteomes" id="UP001221686"/>
    </source>
</evidence>
<evidence type="ECO:0000256" key="8">
    <source>
        <dbReference type="ARBA" id="ARBA00023235"/>
    </source>
</evidence>
<keyword evidence="8 9" id="KW-0413">Isomerase</keyword>
<evidence type="ECO:0000256" key="9">
    <source>
        <dbReference type="HAMAP-Rule" id="MF_00135"/>
    </source>
</evidence>
<dbReference type="PANTHER" id="PTHR42894">
    <property type="entry name" value="N-(5'-PHOSPHORIBOSYL)ANTHRANILATE ISOMERASE"/>
    <property type="match status" value="1"/>
</dbReference>
<feature type="domain" description="N-(5'phosphoribosyl) anthranilate isomerase (PRAI)" evidence="10">
    <location>
        <begin position="20"/>
        <end position="203"/>
    </location>
</feature>
<dbReference type="HAMAP" id="MF_00135">
    <property type="entry name" value="PRAI"/>
    <property type="match status" value="1"/>
</dbReference>
<evidence type="ECO:0000256" key="1">
    <source>
        <dbReference type="ARBA" id="ARBA00001164"/>
    </source>
</evidence>
<sequence length="224" mass="22731">MFARTGPAGQVGAGVAVKLKVCGVTRAEDLAACVELGVDAVGINLWSGSRRGLTLAEAQALLQAVDPPRSLERVGVFVEPTAEEVRRAAETLALDLVQIVGAQEVAGFGLPYLWVVRGTPALAELLPPSPGPARALLDAAVPGYGGAGQTTDWGWAAAAVQQLAGLEVWLAGGITAENAAQAIAQVRPAGLDVASGTELPGARRGEKDRVAIAALLAACRGETG</sequence>
<dbReference type="InterPro" id="IPR013785">
    <property type="entry name" value="Aldolase_TIM"/>
</dbReference>
<evidence type="ECO:0000256" key="2">
    <source>
        <dbReference type="ARBA" id="ARBA00004664"/>
    </source>
</evidence>
<dbReference type="InterPro" id="IPR011060">
    <property type="entry name" value="RibuloseP-bd_barrel"/>
</dbReference>
<dbReference type="InterPro" id="IPR044643">
    <property type="entry name" value="TrpF_fam"/>
</dbReference>
<evidence type="ECO:0000256" key="4">
    <source>
        <dbReference type="ARBA" id="ARBA00022272"/>
    </source>
</evidence>
<evidence type="ECO:0000256" key="5">
    <source>
        <dbReference type="ARBA" id="ARBA00022605"/>
    </source>
</evidence>
<dbReference type="Pfam" id="PF00697">
    <property type="entry name" value="PRAI"/>
    <property type="match status" value="1"/>
</dbReference>
<keyword evidence="6 9" id="KW-0822">Tryptophan biosynthesis</keyword>
<dbReference type="Gene3D" id="3.20.20.70">
    <property type="entry name" value="Aldolase class I"/>
    <property type="match status" value="1"/>
</dbReference>
<gene>
    <name evidence="9" type="primary">trpF</name>
    <name evidence="11" type="ORF">POL25_37870</name>
</gene>
<evidence type="ECO:0000256" key="3">
    <source>
        <dbReference type="ARBA" id="ARBA00012572"/>
    </source>
</evidence>
<proteinExistence type="inferred from homology"/>
<dbReference type="EMBL" id="JAQNDL010000004">
    <property type="protein sequence ID" value="MDC0722719.1"/>
    <property type="molecule type" value="Genomic_DNA"/>
</dbReference>
<dbReference type="CDD" id="cd00405">
    <property type="entry name" value="PRAI"/>
    <property type="match status" value="1"/>
</dbReference>
<comment type="similarity">
    <text evidence="9">Belongs to the TrpF family.</text>
</comment>
<comment type="catalytic activity">
    <reaction evidence="1 9">
        <text>N-(5-phospho-beta-D-ribosyl)anthranilate = 1-(2-carboxyphenylamino)-1-deoxy-D-ribulose 5-phosphate</text>
        <dbReference type="Rhea" id="RHEA:21540"/>
        <dbReference type="ChEBI" id="CHEBI:18277"/>
        <dbReference type="ChEBI" id="CHEBI:58613"/>
        <dbReference type="EC" id="5.3.1.24"/>
    </reaction>
</comment>
<evidence type="ECO:0000313" key="11">
    <source>
        <dbReference type="EMBL" id="MDC0722719.1"/>
    </source>
</evidence>
<keyword evidence="7 9" id="KW-0057">Aromatic amino acid biosynthesis</keyword>